<dbReference type="AlphaFoldDB" id="A0A0D6ML07"/>
<proteinExistence type="predicted"/>
<dbReference type="InterPro" id="IPR027417">
    <property type="entry name" value="P-loop_NTPase"/>
</dbReference>
<organism evidence="3 4">
    <name type="scientific">Tanticharoenia sakaeratensis NBRC 103193</name>
    <dbReference type="NCBI Taxonomy" id="1231623"/>
    <lineage>
        <taxon>Bacteria</taxon>
        <taxon>Pseudomonadati</taxon>
        <taxon>Pseudomonadota</taxon>
        <taxon>Alphaproteobacteria</taxon>
        <taxon>Acetobacterales</taxon>
        <taxon>Acetobacteraceae</taxon>
        <taxon>Tanticharoenia</taxon>
    </lineage>
</organism>
<dbReference type="InterPro" id="IPR002789">
    <property type="entry name" value="HerA_central"/>
</dbReference>
<name>A0A0D6ML07_9PROT</name>
<dbReference type="InterPro" id="IPR003593">
    <property type="entry name" value="AAA+_ATPase"/>
</dbReference>
<dbReference type="PANTHER" id="PTHR42957">
    <property type="entry name" value="HELICASE MJ1565-RELATED"/>
    <property type="match status" value="1"/>
</dbReference>
<dbReference type="Gene3D" id="3.40.50.300">
    <property type="entry name" value="P-loop containing nucleotide triphosphate hydrolases"/>
    <property type="match status" value="1"/>
</dbReference>
<dbReference type="CDD" id="cd01127">
    <property type="entry name" value="TrwB_TraG_TraD_VirD4"/>
    <property type="match status" value="1"/>
</dbReference>
<feature type="region of interest" description="Disordered" evidence="1">
    <location>
        <begin position="327"/>
        <end position="348"/>
    </location>
</feature>
<protein>
    <recommendedName>
        <fullName evidence="2">AAA+ ATPase domain-containing protein</fullName>
    </recommendedName>
</protein>
<dbReference type="RefSeq" id="WP_148505893.1">
    <property type="nucleotide sequence ID" value="NZ_BALE01000017.1"/>
</dbReference>
<comment type="caution">
    <text evidence="3">The sequence shown here is derived from an EMBL/GenBank/DDBJ whole genome shotgun (WGS) entry which is preliminary data.</text>
</comment>
<dbReference type="Proteomes" id="UP000032679">
    <property type="component" value="Unassembled WGS sequence"/>
</dbReference>
<dbReference type="PANTHER" id="PTHR42957:SF1">
    <property type="entry name" value="HELICASE MJ1565-RELATED"/>
    <property type="match status" value="1"/>
</dbReference>
<dbReference type="SUPFAM" id="SSF52540">
    <property type="entry name" value="P-loop containing nucleoside triphosphate hydrolases"/>
    <property type="match status" value="1"/>
</dbReference>
<feature type="region of interest" description="Disordered" evidence="1">
    <location>
        <begin position="1"/>
        <end position="24"/>
    </location>
</feature>
<evidence type="ECO:0000313" key="4">
    <source>
        <dbReference type="Proteomes" id="UP000032679"/>
    </source>
</evidence>
<keyword evidence="4" id="KW-1185">Reference proteome</keyword>
<dbReference type="Pfam" id="PF01935">
    <property type="entry name" value="DUF87"/>
    <property type="match status" value="1"/>
</dbReference>
<evidence type="ECO:0000313" key="3">
    <source>
        <dbReference type="EMBL" id="GAN54145.1"/>
    </source>
</evidence>
<dbReference type="InterPro" id="IPR008571">
    <property type="entry name" value="HerA-like"/>
</dbReference>
<sequence>MTSVVPLHSPHTPEPAPHAPSSAVSLGRKRDSADLLVDLPELLATRLLVQGNSGSGKSHLLRRLLEQTARLVQQAVIDPEGDFTGFAAHFGHLVIDAADHTEATLRSAGERMRAHRASVVLNLENVEPDQQLRATAAFLGGMFDAPRAHWYPVLVIVDEAQLFAPVAGGDTTDEARKLSLGAMTNLMCRGRKRGLAGVIATQRLAKLAKNVAAEASNFLMGRTFLDIDMVRAADLLGMERRQAEAFRDLRRGQFVALGPALSRTPVHVAIGTVETASNATGPSLLPLAPTTGEELRDVILEPAATFSASPRPRAVPAPDLLAQLAAAGTRGPEAQDDGPAVDAPEPTPVDPARIDALIRLVAEEPDADFRPVATLYQDVLLRARIEGLGRSVLDLPAFRRRLATIRSGIPAESEDDDWRAAEAIAWSLPEDVQTVFLLLAHAARSEAPCPDDAALARAYGTHSLGRARRQLAFLESRNVIVLREEASGHRMVAIVGLGWQTASR</sequence>
<evidence type="ECO:0000256" key="1">
    <source>
        <dbReference type="SAM" id="MobiDB-lite"/>
    </source>
</evidence>
<dbReference type="EMBL" id="BALE01000017">
    <property type="protein sequence ID" value="GAN54145.1"/>
    <property type="molecule type" value="Genomic_DNA"/>
</dbReference>
<dbReference type="InterPro" id="IPR014588">
    <property type="entry name" value="ATPase_Atu1862_pred"/>
</dbReference>
<evidence type="ECO:0000259" key="2">
    <source>
        <dbReference type="SMART" id="SM00382"/>
    </source>
</evidence>
<dbReference type="STRING" id="1231623.Tasa_017_028"/>
<accession>A0A0D6ML07</accession>
<dbReference type="PIRSF" id="PIRSF034081">
    <property type="entry name" value="ATPase_Atu1862"/>
    <property type="match status" value="1"/>
</dbReference>
<reference evidence="3 4" key="1">
    <citation type="submission" date="2012-10" db="EMBL/GenBank/DDBJ databases">
        <title>Genome sequencing of Tanticharoenia sakaeratensis NBRC 103193.</title>
        <authorList>
            <person name="Azuma Y."/>
            <person name="Hadano H."/>
            <person name="Hirakawa H."/>
            <person name="Matsushita K."/>
        </authorList>
    </citation>
    <scope>NUCLEOTIDE SEQUENCE [LARGE SCALE GENOMIC DNA]</scope>
    <source>
        <strain evidence="3 4">NBRC 103193</strain>
    </source>
</reference>
<gene>
    <name evidence="3" type="ORF">Tasa_017_028</name>
</gene>
<dbReference type="OrthoDB" id="9768060at2"/>
<feature type="domain" description="AAA+ ATPase" evidence="2">
    <location>
        <begin position="43"/>
        <end position="233"/>
    </location>
</feature>
<dbReference type="SMART" id="SM00382">
    <property type="entry name" value="AAA"/>
    <property type="match status" value="1"/>
</dbReference>